<name>A0AAV6TIJ9_9ARAC</name>
<feature type="region of interest" description="Disordered" evidence="1">
    <location>
        <begin position="90"/>
        <end position="114"/>
    </location>
</feature>
<dbReference type="AlphaFoldDB" id="A0AAV6TIJ9"/>
<feature type="compositionally biased region" description="Pro residues" evidence="1">
    <location>
        <begin position="104"/>
        <end position="114"/>
    </location>
</feature>
<keyword evidence="3" id="KW-1185">Reference proteome</keyword>
<evidence type="ECO:0000256" key="1">
    <source>
        <dbReference type="SAM" id="MobiDB-lite"/>
    </source>
</evidence>
<gene>
    <name evidence="2" type="ORF">JTE90_002214</name>
</gene>
<dbReference type="EMBL" id="JAFNEN010003811">
    <property type="protein sequence ID" value="KAG8171569.1"/>
    <property type="molecule type" value="Genomic_DNA"/>
</dbReference>
<feature type="non-terminal residue" evidence="2">
    <location>
        <position position="114"/>
    </location>
</feature>
<evidence type="ECO:0000313" key="2">
    <source>
        <dbReference type="EMBL" id="KAG8171569.1"/>
    </source>
</evidence>
<comment type="caution">
    <text evidence="2">The sequence shown here is derived from an EMBL/GenBank/DDBJ whole genome shotgun (WGS) entry which is preliminary data.</text>
</comment>
<sequence>MGLRLHQTTPDRTYTLQYHIVVVLQDFRSSFSHKDSVLNLDDDDDDLFSSAKTNVLPKSKLESSDTDIFADESDIFADVQKEKYEMFPSHVYDNEEKKGVYNEHPPPPRRQMQP</sequence>
<protein>
    <submittedName>
        <fullName evidence="2">Uncharacterized protein</fullName>
    </submittedName>
</protein>
<proteinExistence type="predicted"/>
<feature type="compositionally biased region" description="Basic and acidic residues" evidence="1">
    <location>
        <begin position="92"/>
        <end position="101"/>
    </location>
</feature>
<accession>A0AAV6TIJ9</accession>
<dbReference type="Proteomes" id="UP000827092">
    <property type="component" value="Unassembled WGS sequence"/>
</dbReference>
<reference evidence="2 3" key="1">
    <citation type="journal article" date="2022" name="Nat. Ecol. Evol.">
        <title>A masculinizing supergene underlies an exaggerated male reproductive morph in a spider.</title>
        <authorList>
            <person name="Hendrickx F."/>
            <person name="De Corte Z."/>
            <person name="Sonet G."/>
            <person name="Van Belleghem S.M."/>
            <person name="Kostlbacher S."/>
            <person name="Vangestel C."/>
        </authorList>
    </citation>
    <scope>NUCLEOTIDE SEQUENCE [LARGE SCALE GENOMIC DNA]</scope>
    <source>
        <strain evidence="2">W744_W776</strain>
    </source>
</reference>
<evidence type="ECO:0000313" key="3">
    <source>
        <dbReference type="Proteomes" id="UP000827092"/>
    </source>
</evidence>
<organism evidence="2 3">
    <name type="scientific">Oedothorax gibbosus</name>
    <dbReference type="NCBI Taxonomy" id="931172"/>
    <lineage>
        <taxon>Eukaryota</taxon>
        <taxon>Metazoa</taxon>
        <taxon>Ecdysozoa</taxon>
        <taxon>Arthropoda</taxon>
        <taxon>Chelicerata</taxon>
        <taxon>Arachnida</taxon>
        <taxon>Araneae</taxon>
        <taxon>Araneomorphae</taxon>
        <taxon>Entelegynae</taxon>
        <taxon>Araneoidea</taxon>
        <taxon>Linyphiidae</taxon>
        <taxon>Erigoninae</taxon>
        <taxon>Oedothorax</taxon>
    </lineage>
</organism>